<dbReference type="VEuPathDB" id="FungiDB:SCHCODRAFT_02616030"/>
<dbReference type="Proteomes" id="UP000007431">
    <property type="component" value="Unassembled WGS sequence"/>
</dbReference>
<dbReference type="SUPFAM" id="SSF55729">
    <property type="entry name" value="Acyl-CoA N-acyltransferases (Nat)"/>
    <property type="match status" value="1"/>
</dbReference>
<sequence>MLIHGRIMVVAVPEADGKERLAACAAWITPESAEFDSPWVFVRAKFHRALLGWGYTTVKRITEEYLPGMAKRRAAELERQGIKNNDYWHLELLFTNPDDEGHGYCGKLLREQEAHDPTRLFTLDASSERSIGIYHHYGWVTYDKFRLGEGKAAEDGTTAKGEKAIGVPVELMYRKPTKPEAAA</sequence>
<accession>D8PXC6</accession>
<evidence type="ECO:0000313" key="2">
    <source>
        <dbReference type="Proteomes" id="UP000007431"/>
    </source>
</evidence>
<dbReference type="OMA" id="TERDAWY"/>
<gene>
    <name evidence="1" type="ORF">SCHCODRAFT_84836</name>
</gene>
<dbReference type="Gene3D" id="3.40.630.30">
    <property type="match status" value="1"/>
</dbReference>
<dbReference type="OrthoDB" id="544277at2759"/>
<dbReference type="KEGG" id="scm:SCHCO_02616030"/>
<dbReference type="AlphaFoldDB" id="D8PXC6"/>
<dbReference type="RefSeq" id="XP_003033961.1">
    <property type="nucleotide sequence ID" value="XM_003033915.1"/>
</dbReference>
<reference evidence="1 2" key="1">
    <citation type="journal article" date="2010" name="Nat. Biotechnol.">
        <title>Genome sequence of the model mushroom Schizophyllum commune.</title>
        <authorList>
            <person name="Ohm R.A."/>
            <person name="de Jong J.F."/>
            <person name="Lugones L.G."/>
            <person name="Aerts A."/>
            <person name="Kothe E."/>
            <person name="Stajich J.E."/>
            <person name="de Vries R.P."/>
            <person name="Record E."/>
            <person name="Levasseur A."/>
            <person name="Baker S.E."/>
            <person name="Bartholomew K.A."/>
            <person name="Coutinho P.M."/>
            <person name="Erdmann S."/>
            <person name="Fowler T.J."/>
            <person name="Gathman A.C."/>
            <person name="Lombard V."/>
            <person name="Henrissat B."/>
            <person name="Knabe N."/>
            <person name="Kuees U."/>
            <person name="Lilly W.W."/>
            <person name="Lindquist E."/>
            <person name="Lucas S."/>
            <person name="Magnuson J.K."/>
            <person name="Piumi F."/>
            <person name="Raudaskoski M."/>
            <person name="Salamov A."/>
            <person name="Schmutz J."/>
            <person name="Schwarze F.W.M.R."/>
            <person name="vanKuyk P.A."/>
            <person name="Horton J.S."/>
            <person name="Grigoriev I.V."/>
            <person name="Woesten H.A.B."/>
        </authorList>
    </citation>
    <scope>NUCLEOTIDE SEQUENCE [LARGE SCALE GENOMIC DNA]</scope>
    <source>
        <strain evidence="2">H4-8 / FGSC 9210</strain>
    </source>
</reference>
<dbReference type="InterPro" id="IPR052523">
    <property type="entry name" value="Trichothecene_AcTrans"/>
</dbReference>
<protein>
    <submittedName>
        <fullName evidence="1">Expressed protein</fullName>
    </submittedName>
</protein>
<dbReference type="GeneID" id="9586523"/>
<dbReference type="HOGENOM" id="CLU_069195_3_0_1"/>
<dbReference type="PANTHER" id="PTHR42791">
    <property type="entry name" value="GNAT FAMILY ACETYLTRANSFERASE"/>
    <property type="match status" value="1"/>
</dbReference>
<organism evidence="2">
    <name type="scientific">Schizophyllum commune (strain H4-8 / FGSC 9210)</name>
    <name type="common">Split gill fungus</name>
    <dbReference type="NCBI Taxonomy" id="578458"/>
    <lineage>
        <taxon>Eukaryota</taxon>
        <taxon>Fungi</taxon>
        <taxon>Dikarya</taxon>
        <taxon>Basidiomycota</taxon>
        <taxon>Agaricomycotina</taxon>
        <taxon>Agaricomycetes</taxon>
        <taxon>Agaricomycetidae</taxon>
        <taxon>Agaricales</taxon>
        <taxon>Schizophyllaceae</taxon>
        <taxon>Schizophyllum</taxon>
    </lineage>
</organism>
<dbReference type="InterPro" id="IPR016181">
    <property type="entry name" value="Acyl_CoA_acyltransferase"/>
</dbReference>
<dbReference type="STRING" id="578458.D8PXC6"/>
<evidence type="ECO:0000313" key="1">
    <source>
        <dbReference type="EMBL" id="EFI99058.1"/>
    </source>
</evidence>
<name>D8PXC6_SCHCM</name>
<keyword evidence="2" id="KW-1185">Reference proteome</keyword>
<dbReference type="PANTHER" id="PTHR42791:SF1">
    <property type="entry name" value="N-ACETYLTRANSFERASE DOMAIN-CONTAINING PROTEIN"/>
    <property type="match status" value="1"/>
</dbReference>
<dbReference type="EMBL" id="GL377304">
    <property type="protein sequence ID" value="EFI99058.1"/>
    <property type="molecule type" value="Genomic_DNA"/>
</dbReference>
<proteinExistence type="predicted"/>
<dbReference type="eggNOG" id="ENOG502RYMB">
    <property type="taxonomic scope" value="Eukaryota"/>
</dbReference>
<dbReference type="InParanoid" id="D8PXC6"/>